<accession>A0ABD5EDI1</accession>
<sequence>MERGAGWWCAGVRWEASGRVGLRWVGERVSGLGAGERVGFRVLGERRCLGVWRGGRWRECGRGAVLGEGGARAQCEECAALDRVRSVAADTYADDPRPYRVYLAWFGPGLVKVGITGVAREGVRLLEQGALAYCWLGQGPLMAARRAEEVVRHGLGVPDRIPYARKRAARAGGGDCRAELERVHGAARKLPGWPETLEPLPDEVVEHGAVFGLPLPYGGLVRGLRDGAVLVGTVRGVAGPDVHLDVTGEPATVVLDTRRLAGWCLAGVGEDAVTTAGLVERVGEGGEQGELF</sequence>
<dbReference type="EMBL" id="JAVRER010000077">
    <property type="protein sequence ID" value="MDT0419433.1"/>
    <property type="molecule type" value="Genomic_DNA"/>
</dbReference>
<dbReference type="RefSeq" id="WP_254667610.1">
    <property type="nucleotide sequence ID" value="NZ_JAVRER010000077.1"/>
</dbReference>
<gene>
    <name evidence="1" type="ORF">RM574_28545</name>
</gene>
<organism evidence="1 2">
    <name type="scientific">Streptomyces evansiae</name>
    <dbReference type="NCBI Taxonomy" id="3075535"/>
    <lineage>
        <taxon>Bacteria</taxon>
        <taxon>Bacillati</taxon>
        <taxon>Actinomycetota</taxon>
        <taxon>Actinomycetes</taxon>
        <taxon>Kitasatosporales</taxon>
        <taxon>Streptomycetaceae</taxon>
        <taxon>Streptomyces</taxon>
    </lineage>
</organism>
<evidence type="ECO:0000313" key="1">
    <source>
        <dbReference type="EMBL" id="MDT0419433.1"/>
    </source>
</evidence>
<evidence type="ECO:0000313" key="2">
    <source>
        <dbReference type="Proteomes" id="UP001183607"/>
    </source>
</evidence>
<dbReference type="Proteomes" id="UP001183607">
    <property type="component" value="Unassembled WGS sequence"/>
</dbReference>
<dbReference type="AlphaFoldDB" id="A0ABD5EDI1"/>
<dbReference type="InterPro" id="IPR021246">
    <property type="entry name" value="DUF2797"/>
</dbReference>
<dbReference type="Pfam" id="PF10977">
    <property type="entry name" value="DUF2797"/>
    <property type="match status" value="1"/>
</dbReference>
<protein>
    <submittedName>
        <fullName evidence="1">DUF2797 domain-containing protein</fullName>
    </submittedName>
</protein>
<reference evidence="2" key="1">
    <citation type="submission" date="2023-07" db="EMBL/GenBank/DDBJ databases">
        <title>30 novel species of actinomycetes from the DSMZ collection.</title>
        <authorList>
            <person name="Nouioui I."/>
        </authorList>
    </citation>
    <scope>NUCLEOTIDE SEQUENCE [LARGE SCALE GENOMIC DNA]</scope>
    <source>
        <strain evidence="2">DSM 41982</strain>
    </source>
</reference>
<comment type="caution">
    <text evidence="1">The sequence shown here is derived from an EMBL/GenBank/DDBJ whole genome shotgun (WGS) entry which is preliminary data.</text>
</comment>
<name>A0ABD5EDI1_9ACTN</name>
<proteinExistence type="predicted"/>